<organism evidence="1 2">
    <name type="scientific">Geoalkalibacter halelectricus</name>
    <dbReference type="NCBI Taxonomy" id="2847045"/>
    <lineage>
        <taxon>Bacteria</taxon>
        <taxon>Pseudomonadati</taxon>
        <taxon>Thermodesulfobacteriota</taxon>
        <taxon>Desulfuromonadia</taxon>
        <taxon>Desulfuromonadales</taxon>
        <taxon>Geoalkalibacteraceae</taxon>
        <taxon>Geoalkalibacter</taxon>
    </lineage>
</organism>
<sequence>MRVKRETKPILHRQKCAACNYYTLYQALPAGDQATDTCTHCGHQVTLAWDDGIKAAIKNTERMLKDLEEIYPELKALKAPGDHIRLE</sequence>
<gene>
    <name evidence="1" type="ORF">L9S41_14010</name>
</gene>
<name>A0ABY5ZNF6_9BACT</name>
<dbReference type="EMBL" id="CP092109">
    <property type="protein sequence ID" value="UWZ78786.1"/>
    <property type="molecule type" value="Genomic_DNA"/>
</dbReference>
<accession>A0ABY5ZNF6</accession>
<evidence type="ECO:0000313" key="1">
    <source>
        <dbReference type="EMBL" id="UWZ78786.1"/>
    </source>
</evidence>
<reference evidence="1" key="1">
    <citation type="journal article" date="2022" name="Environ. Microbiol.">
        <title>Geoalkalibacter halelectricus SAP #1 sp. nov. possessing extracellular electron transfer and mineral#reducing capabilities from a haloalkaline environment.</title>
        <authorList>
            <person name="Yadav S."/>
            <person name="Singh R."/>
            <person name="Sundharam S.S."/>
            <person name="Chaudhary S."/>
            <person name="Krishnamurthi S."/>
            <person name="Patil S.A."/>
        </authorList>
    </citation>
    <scope>NUCLEOTIDE SEQUENCE</scope>
    <source>
        <strain evidence="1">SAP-1</strain>
    </source>
</reference>
<protein>
    <submittedName>
        <fullName evidence="1">Uncharacterized protein</fullName>
    </submittedName>
</protein>
<keyword evidence="2" id="KW-1185">Reference proteome</keyword>
<dbReference type="RefSeq" id="WP_260747144.1">
    <property type="nucleotide sequence ID" value="NZ_CP092109.1"/>
</dbReference>
<proteinExistence type="predicted"/>
<evidence type="ECO:0000313" key="2">
    <source>
        <dbReference type="Proteomes" id="UP001060414"/>
    </source>
</evidence>
<dbReference type="Proteomes" id="UP001060414">
    <property type="component" value="Chromosome"/>
</dbReference>